<dbReference type="Proteomes" id="UP000323930">
    <property type="component" value="Unassembled WGS sequence"/>
</dbReference>
<evidence type="ECO:0000256" key="2">
    <source>
        <dbReference type="ARBA" id="ARBA00023125"/>
    </source>
</evidence>
<protein>
    <submittedName>
        <fullName evidence="6">Site-specific integrase</fullName>
    </submittedName>
</protein>
<dbReference type="InterPro" id="IPR013762">
    <property type="entry name" value="Integrase-like_cat_sf"/>
</dbReference>
<feature type="compositionally biased region" description="Basic residues" evidence="4">
    <location>
        <begin position="406"/>
        <end position="416"/>
    </location>
</feature>
<dbReference type="OrthoDB" id="1493636at2"/>
<evidence type="ECO:0000256" key="4">
    <source>
        <dbReference type="SAM" id="MobiDB-lite"/>
    </source>
</evidence>
<dbReference type="RefSeq" id="WP_148540114.1">
    <property type="nucleotide sequence ID" value="NZ_VSDQ01000241.1"/>
</dbReference>
<organism evidence="6 7">
    <name type="scientific">Seonamhaeicola marinus</name>
    <dbReference type="NCBI Taxonomy" id="1912246"/>
    <lineage>
        <taxon>Bacteria</taxon>
        <taxon>Pseudomonadati</taxon>
        <taxon>Bacteroidota</taxon>
        <taxon>Flavobacteriia</taxon>
        <taxon>Flavobacteriales</taxon>
        <taxon>Flavobacteriaceae</taxon>
    </lineage>
</organism>
<dbReference type="Gene3D" id="1.10.443.10">
    <property type="entry name" value="Intergrase catalytic core"/>
    <property type="match status" value="1"/>
</dbReference>
<evidence type="ECO:0000256" key="3">
    <source>
        <dbReference type="ARBA" id="ARBA00023172"/>
    </source>
</evidence>
<dbReference type="InterPro" id="IPR011010">
    <property type="entry name" value="DNA_brk_join_enz"/>
</dbReference>
<proteinExistence type="inferred from homology"/>
<dbReference type="Pfam" id="PF17293">
    <property type="entry name" value="Arm-DNA-bind_5"/>
    <property type="match status" value="1"/>
</dbReference>
<comment type="caution">
    <text evidence="6">The sequence shown here is derived from an EMBL/GenBank/DDBJ whole genome shotgun (WGS) entry which is preliminary data.</text>
</comment>
<dbReference type="PANTHER" id="PTHR30349">
    <property type="entry name" value="PHAGE INTEGRASE-RELATED"/>
    <property type="match status" value="1"/>
</dbReference>
<keyword evidence="7" id="KW-1185">Reference proteome</keyword>
<dbReference type="EMBL" id="VSDQ01000241">
    <property type="protein sequence ID" value="TYA89248.1"/>
    <property type="molecule type" value="Genomic_DNA"/>
</dbReference>
<evidence type="ECO:0000259" key="5">
    <source>
        <dbReference type="PROSITE" id="PS51898"/>
    </source>
</evidence>
<accession>A0A5D0J238</accession>
<sequence>MTTSTTFNVHFWLKRTVLKKDGTIPVYVRITIDGVRADLSAKKSILEEKWCPNARRMKSRYSGAKAFNNYLDEIYSKLVDCYMQLSKRGGVVSANAVKLRFVGKDNPILTLEELIKFHNEDDLKKLSSGTSKNYPATHEYLKRFLFKEFSCSDIFLKRIDYTFVTNFEKYLRSCPPLRRSQPLGNNGIMKHMERLQKLTNLAFKHKWIESNPFSLYQLKFEEYDSGFLEEWEIDAIKSLQSNNKSILKVRDVFVFSCYTGLCYIEVRNLNEQCIVEGIDGEVWIKVRRQKTKAPVKQPLLDEALEILETYQNHPCEENGGKLLPVFSSQVINRYLKSIAELCGIDKKLTFHVARHTFATTVTLLNDVPIATVSKLLGHRKLSTTQKYARVIERKISRDIAGLKAKLRSNSKKKKNKPKTESGHLRVV</sequence>
<dbReference type="AlphaFoldDB" id="A0A5D0J238"/>
<dbReference type="InterPro" id="IPR025269">
    <property type="entry name" value="SAM-like_dom"/>
</dbReference>
<dbReference type="SUPFAM" id="SSF56349">
    <property type="entry name" value="DNA breaking-rejoining enzymes"/>
    <property type="match status" value="1"/>
</dbReference>
<keyword evidence="2" id="KW-0238">DNA-binding</keyword>
<reference evidence="6 7" key="1">
    <citation type="submission" date="2019-08" db="EMBL/GenBank/DDBJ databases">
        <title>Seonamhaeicola sediminis sp. nov., isolated from marine sediment.</title>
        <authorList>
            <person name="Cao W.R."/>
        </authorList>
    </citation>
    <scope>NUCLEOTIDE SEQUENCE [LARGE SCALE GENOMIC DNA]</scope>
    <source>
        <strain evidence="6 7">B011</strain>
    </source>
</reference>
<dbReference type="GO" id="GO:0003677">
    <property type="term" value="F:DNA binding"/>
    <property type="evidence" value="ECO:0007669"/>
    <property type="project" value="UniProtKB-KW"/>
</dbReference>
<dbReference type="CDD" id="cd01185">
    <property type="entry name" value="INTN1_C_like"/>
    <property type="match status" value="1"/>
</dbReference>
<feature type="compositionally biased region" description="Basic and acidic residues" evidence="4">
    <location>
        <begin position="417"/>
        <end position="427"/>
    </location>
</feature>
<dbReference type="InterPro" id="IPR050090">
    <property type="entry name" value="Tyrosine_recombinase_XerCD"/>
</dbReference>
<comment type="similarity">
    <text evidence="1">Belongs to the 'phage' integrase family.</text>
</comment>
<evidence type="ECO:0000313" key="6">
    <source>
        <dbReference type="EMBL" id="TYA89248.1"/>
    </source>
</evidence>
<gene>
    <name evidence="6" type="ORF">FUA24_03700</name>
</gene>
<dbReference type="Pfam" id="PF13102">
    <property type="entry name" value="Phage_int_SAM_5"/>
    <property type="match status" value="1"/>
</dbReference>
<dbReference type="Pfam" id="PF00589">
    <property type="entry name" value="Phage_integrase"/>
    <property type="match status" value="1"/>
</dbReference>
<evidence type="ECO:0000256" key="1">
    <source>
        <dbReference type="ARBA" id="ARBA00008857"/>
    </source>
</evidence>
<dbReference type="InterPro" id="IPR035386">
    <property type="entry name" value="Arm-DNA-bind_5"/>
</dbReference>
<keyword evidence="3" id="KW-0233">DNA recombination</keyword>
<dbReference type="PROSITE" id="PS51898">
    <property type="entry name" value="TYR_RECOMBINASE"/>
    <property type="match status" value="1"/>
</dbReference>
<dbReference type="GO" id="GO:0006310">
    <property type="term" value="P:DNA recombination"/>
    <property type="evidence" value="ECO:0007669"/>
    <property type="project" value="UniProtKB-KW"/>
</dbReference>
<dbReference type="Gene3D" id="1.10.150.130">
    <property type="match status" value="1"/>
</dbReference>
<dbReference type="InterPro" id="IPR010998">
    <property type="entry name" value="Integrase_recombinase_N"/>
</dbReference>
<feature type="domain" description="Tyr recombinase" evidence="5">
    <location>
        <begin position="222"/>
        <end position="401"/>
    </location>
</feature>
<dbReference type="InterPro" id="IPR002104">
    <property type="entry name" value="Integrase_catalytic"/>
</dbReference>
<name>A0A5D0J238_9FLAO</name>
<evidence type="ECO:0000313" key="7">
    <source>
        <dbReference type="Proteomes" id="UP000323930"/>
    </source>
</evidence>
<dbReference type="GO" id="GO:0015074">
    <property type="term" value="P:DNA integration"/>
    <property type="evidence" value="ECO:0007669"/>
    <property type="project" value="InterPro"/>
</dbReference>
<feature type="region of interest" description="Disordered" evidence="4">
    <location>
        <begin position="406"/>
        <end position="427"/>
    </location>
</feature>
<dbReference type="PANTHER" id="PTHR30349:SF64">
    <property type="entry name" value="PROPHAGE INTEGRASE INTD-RELATED"/>
    <property type="match status" value="1"/>
</dbReference>